<gene>
    <name evidence="3" type="primary">LOC106821523</name>
</gene>
<evidence type="ECO:0000256" key="1">
    <source>
        <dbReference type="ARBA" id="ARBA00005351"/>
    </source>
</evidence>
<dbReference type="InterPro" id="IPR007317">
    <property type="entry name" value="GET4"/>
</dbReference>
<dbReference type="PANTHER" id="PTHR12875">
    <property type="entry name" value="GOLGI TO ER TRAFFIC PROTEIN 4 HOMOLOG"/>
    <property type="match status" value="1"/>
</dbReference>
<dbReference type="RefSeq" id="XP_014681858.1">
    <property type="nucleotide sequence ID" value="XM_014826372.1"/>
</dbReference>
<sequence>MYRTLYFRYMTQQKFVEVIDLLYEGATLLLERGQHGSGADLCMLLVEALNKSAMPGSDELFDKIATLFTLLDAGSLERHPFVSTALNWTGKGRPEDGMKLHQVLAIALWKEKNYSMSRYHFLRSSDGEGCAKMLIEFSVTRGYPSEFDLFITQAVLQYLCLRNKSTANRVFNIYMERHPSVETGPPFKHTPLLNFLWFLLLAVEKGKLAIFTVLCEQYQPSIRRDPCYNEYLDRIGQLFFGVPPPRRPTGGIFGNLLSSIMGGLDDDDGDDMDVSVPTTSERSAVASKRLITEDLD</sequence>
<dbReference type="GeneID" id="106821523"/>
<dbReference type="Gene3D" id="1.25.40.10">
    <property type="entry name" value="Tetratricopeptide repeat domain"/>
    <property type="match status" value="1"/>
</dbReference>
<comment type="similarity">
    <text evidence="1">Belongs to the GET4 family.</text>
</comment>
<keyword evidence="2" id="KW-1185">Reference proteome</keyword>
<reference evidence="3" key="1">
    <citation type="submission" date="2025-08" db="UniProtKB">
        <authorList>
            <consortium name="RefSeq"/>
        </authorList>
    </citation>
    <scope>IDENTIFICATION</scope>
</reference>
<dbReference type="Proteomes" id="UP000695022">
    <property type="component" value="Unplaced"/>
</dbReference>
<dbReference type="Pfam" id="PF04190">
    <property type="entry name" value="GET4"/>
    <property type="match status" value="1"/>
</dbReference>
<evidence type="ECO:0000313" key="2">
    <source>
        <dbReference type="Proteomes" id="UP000695022"/>
    </source>
</evidence>
<protein>
    <submittedName>
        <fullName evidence="3">Golgi to ER traffic protein 4 homolog isoform X1</fullName>
    </submittedName>
</protein>
<proteinExistence type="inferred from homology"/>
<name>A0ABM1FBN7_PRICU</name>
<accession>A0ABM1FBN7</accession>
<organism evidence="2 3">
    <name type="scientific">Priapulus caudatus</name>
    <name type="common">Priapulid worm</name>
    <dbReference type="NCBI Taxonomy" id="37621"/>
    <lineage>
        <taxon>Eukaryota</taxon>
        <taxon>Metazoa</taxon>
        <taxon>Ecdysozoa</taxon>
        <taxon>Scalidophora</taxon>
        <taxon>Priapulida</taxon>
        <taxon>Priapulimorpha</taxon>
        <taxon>Priapulimorphida</taxon>
        <taxon>Priapulidae</taxon>
        <taxon>Priapulus</taxon>
    </lineage>
</organism>
<dbReference type="InterPro" id="IPR011990">
    <property type="entry name" value="TPR-like_helical_dom_sf"/>
</dbReference>
<dbReference type="PANTHER" id="PTHR12875:SF0">
    <property type="entry name" value="GOLGI TO ER TRAFFIC PROTEIN 4 HOMOLOG"/>
    <property type="match status" value="1"/>
</dbReference>
<evidence type="ECO:0000313" key="3">
    <source>
        <dbReference type="RefSeq" id="XP_014681858.1"/>
    </source>
</evidence>